<protein>
    <submittedName>
        <fullName evidence="1">Uncharacterized protein</fullName>
    </submittedName>
</protein>
<name>A0A4U5N5X0_STECR</name>
<evidence type="ECO:0000313" key="1">
    <source>
        <dbReference type="EMBL" id="TKR77784.1"/>
    </source>
</evidence>
<organism evidence="1 2">
    <name type="scientific">Steinernema carpocapsae</name>
    <name type="common">Entomopathogenic nematode</name>
    <dbReference type="NCBI Taxonomy" id="34508"/>
    <lineage>
        <taxon>Eukaryota</taxon>
        <taxon>Metazoa</taxon>
        <taxon>Ecdysozoa</taxon>
        <taxon>Nematoda</taxon>
        <taxon>Chromadorea</taxon>
        <taxon>Rhabditida</taxon>
        <taxon>Tylenchina</taxon>
        <taxon>Panagrolaimomorpha</taxon>
        <taxon>Strongyloidoidea</taxon>
        <taxon>Steinernematidae</taxon>
        <taxon>Steinernema</taxon>
    </lineage>
</organism>
<reference evidence="1 2" key="1">
    <citation type="journal article" date="2015" name="Genome Biol.">
        <title>Comparative genomics of Steinernema reveals deeply conserved gene regulatory networks.</title>
        <authorList>
            <person name="Dillman A.R."/>
            <person name="Macchietto M."/>
            <person name="Porter C.F."/>
            <person name="Rogers A."/>
            <person name="Williams B."/>
            <person name="Antoshechkin I."/>
            <person name="Lee M.M."/>
            <person name="Goodwin Z."/>
            <person name="Lu X."/>
            <person name="Lewis E.E."/>
            <person name="Goodrich-Blair H."/>
            <person name="Stock S.P."/>
            <person name="Adams B.J."/>
            <person name="Sternberg P.W."/>
            <person name="Mortazavi A."/>
        </authorList>
    </citation>
    <scope>NUCLEOTIDE SEQUENCE [LARGE SCALE GENOMIC DNA]</scope>
    <source>
        <strain evidence="1 2">ALL</strain>
    </source>
</reference>
<dbReference type="EMBL" id="AZBU02000005">
    <property type="protein sequence ID" value="TKR77784.1"/>
    <property type="molecule type" value="Genomic_DNA"/>
</dbReference>
<proteinExistence type="predicted"/>
<comment type="caution">
    <text evidence="1">The sequence shown here is derived from an EMBL/GenBank/DDBJ whole genome shotgun (WGS) entry which is preliminary data.</text>
</comment>
<sequence length="114" mass="12453">MSDPCVVTRFTNVKSAGGLDTHRITVAILRQPKKATIGELNKESTRETSCSPPAATSSIVCSTPFICKSDAERLSEFPCRKLQEGTKQLWGAADYGRHFKATLPTVIKREVTPS</sequence>
<gene>
    <name evidence="1" type="ORF">L596_018696</name>
</gene>
<keyword evidence="2" id="KW-1185">Reference proteome</keyword>
<dbReference type="Proteomes" id="UP000298663">
    <property type="component" value="Unassembled WGS sequence"/>
</dbReference>
<reference evidence="1 2" key="2">
    <citation type="journal article" date="2019" name="G3 (Bethesda)">
        <title>Hybrid Assembly of the Genome of the Entomopathogenic Nematode Steinernema carpocapsae Identifies the X-Chromosome.</title>
        <authorList>
            <person name="Serra L."/>
            <person name="Macchietto M."/>
            <person name="Macias-Munoz A."/>
            <person name="McGill C.J."/>
            <person name="Rodriguez I.M."/>
            <person name="Rodriguez B."/>
            <person name="Murad R."/>
            <person name="Mortazavi A."/>
        </authorList>
    </citation>
    <scope>NUCLEOTIDE SEQUENCE [LARGE SCALE GENOMIC DNA]</scope>
    <source>
        <strain evidence="1 2">ALL</strain>
    </source>
</reference>
<evidence type="ECO:0000313" key="2">
    <source>
        <dbReference type="Proteomes" id="UP000298663"/>
    </source>
</evidence>
<dbReference type="AlphaFoldDB" id="A0A4U5N5X0"/>
<accession>A0A4U5N5X0</accession>